<evidence type="ECO:0000313" key="18">
    <source>
        <dbReference type="EMBL" id="MDQ7936801.1"/>
    </source>
</evidence>
<comment type="pathway">
    <text evidence="3 15">Amino-acid biosynthesis; L-methionine biosynthesis via de novo pathway; L-homoserine from L-aspartate: step 1/3.</text>
</comment>
<keyword evidence="7 14" id="KW-0808">Transferase</keyword>
<evidence type="ECO:0000256" key="9">
    <source>
        <dbReference type="ARBA" id="ARBA00022777"/>
    </source>
</evidence>
<organism evidence="18 19">
    <name type="scientific">Lactiplantibacillus brownii</name>
    <dbReference type="NCBI Taxonomy" id="3069269"/>
    <lineage>
        <taxon>Bacteria</taxon>
        <taxon>Bacillati</taxon>
        <taxon>Bacillota</taxon>
        <taxon>Bacilli</taxon>
        <taxon>Lactobacillales</taxon>
        <taxon>Lactobacillaceae</taxon>
        <taxon>Lactiplantibacillus</taxon>
    </lineage>
</organism>
<keyword evidence="9 14" id="KW-0418">Kinase</keyword>
<dbReference type="NCBIfam" id="TIGR00657">
    <property type="entry name" value="asp_kinases"/>
    <property type="match status" value="1"/>
</dbReference>
<dbReference type="NCBIfam" id="NF006068">
    <property type="entry name" value="PRK08210.1"/>
    <property type="match status" value="1"/>
</dbReference>
<evidence type="ECO:0000256" key="3">
    <source>
        <dbReference type="ARBA" id="ARBA00004986"/>
    </source>
</evidence>
<gene>
    <name evidence="18" type="primary">dapG</name>
    <name evidence="18" type="ORF">RA086_03960</name>
</gene>
<dbReference type="Proteomes" id="UP001227831">
    <property type="component" value="Unassembled WGS sequence"/>
</dbReference>
<dbReference type="Gene3D" id="3.30.2130.10">
    <property type="entry name" value="VC0802-like"/>
    <property type="match status" value="1"/>
</dbReference>
<comment type="pathway">
    <text evidence="2 15">Amino-acid biosynthesis; L-lysine biosynthesis via DAP pathway; (S)-tetrahydrodipicolinate from L-aspartate: step 1/4.</text>
</comment>
<dbReference type="Gene3D" id="3.40.1160.10">
    <property type="entry name" value="Acetylglutamate kinase-like"/>
    <property type="match status" value="1"/>
</dbReference>
<dbReference type="RefSeq" id="WP_308702610.1">
    <property type="nucleotide sequence ID" value="NZ_AP027463.1"/>
</dbReference>
<keyword evidence="19" id="KW-1185">Reference proteome</keyword>
<dbReference type="InterPro" id="IPR001341">
    <property type="entry name" value="Asp_kinase"/>
</dbReference>
<dbReference type="InterPro" id="IPR027795">
    <property type="entry name" value="CASTOR_ACT_dom"/>
</dbReference>
<evidence type="ECO:0000256" key="5">
    <source>
        <dbReference type="ARBA" id="ARBA00010122"/>
    </source>
</evidence>
<evidence type="ECO:0000256" key="6">
    <source>
        <dbReference type="ARBA" id="ARBA00022605"/>
    </source>
</evidence>
<evidence type="ECO:0000256" key="2">
    <source>
        <dbReference type="ARBA" id="ARBA00004766"/>
    </source>
</evidence>
<sequence length="404" mass="43260">MEIIVQKFGGTSVKDEAARKQALRHVQYAVDQGDKVIVVVSAIGRKGAPYATDSLLGLVHGEATRLTNRELDMLVSVGETISTAVFTELAREQGLNVVAMTGHDAGIVTNDDFQNAKILRVDPQPIQDAFADADVVVVTGFQGATETGHITTIGRGGSDTSAAILGAALKAKRVDIFTDVNGMMTADPRLVTHARFIKAISYEELANMAHEGAKVIHPRAVEIAEQAHVPMRIRSTYQAPDELGTLVTDRTTTQIEHYRTVTGVAHQTNLTQFTVPTDTLSSSEIFQLMAQHNLSVDFINITQHQVVFNLVNGDAKVAKALLTKAHVHCQAIGDCAKVSVVGAGITGTPGVTARIVTALSAQHIDILQSTDSYTTIWVLVKEADLKVAMNALHDEFLGVEASPA</sequence>
<dbReference type="EC" id="2.7.2.4" evidence="14"/>
<dbReference type="Pfam" id="PF00696">
    <property type="entry name" value="AA_kinase"/>
    <property type="match status" value="1"/>
</dbReference>
<evidence type="ECO:0000256" key="8">
    <source>
        <dbReference type="ARBA" id="ARBA00022741"/>
    </source>
</evidence>
<evidence type="ECO:0000259" key="16">
    <source>
        <dbReference type="Pfam" id="PF00696"/>
    </source>
</evidence>
<dbReference type="GO" id="GO:0004072">
    <property type="term" value="F:aspartate kinase activity"/>
    <property type="evidence" value="ECO:0007669"/>
    <property type="project" value="UniProtKB-EC"/>
</dbReference>
<dbReference type="PROSITE" id="PS00324">
    <property type="entry name" value="ASPARTOKINASE"/>
    <property type="match status" value="1"/>
</dbReference>
<dbReference type="PIRSF" id="PIRSF000726">
    <property type="entry name" value="Asp_kin"/>
    <property type="match status" value="1"/>
</dbReference>
<keyword evidence="10" id="KW-0067">ATP-binding</keyword>
<evidence type="ECO:0000256" key="14">
    <source>
        <dbReference type="RuleBase" id="RU003448"/>
    </source>
</evidence>
<evidence type="ECO:0000313" key="19">
    <source>
        <dbReference type="Proteomes" id="UP001227831"/>
    </source>
</evidence>
<evidence type="ECO:0000256" key="13">
    <source>
        <dbReference type="ARBA" id="ARBA00047872"/>
    </source>
</evidence>
<evidence type="ECO:0000256" key="15">
    <source>
        <dbReference type="RuleBase" id="RU004249"/>
    </source>
</evidence>
<dbReference type="InterPro" id="IPR001048">
    <property type="entry name" value="Asp/Glu/Uridylate_kinase"/>
</dbReference>
<dbReference type="Pfam" id="PF13840">
    <property type="entry name" value="ACT_7"/>
    <property type="match status" value="1"/>
</dbReference>
<dbReference type="EMBL" id="JAVCWF010000001">
    <property type="protein sequence ID" value="MDQ7936801.1"/>
    <property type="molecule type" value="Genomic_DNA"/>
</dbReference>
<dbReference type="SUPFAM" id="SSF55021">
    <property type="entry name" value="ACT-like"/>
    <property type="match status" value="2"/>
</dbReference>
<dbReference type="InterPro" id="IPR005260">
    <property type="entry name" value="Asp_kin_monofn"/>
</dbReference>
<evidence type="ECO:0000256" key="4">
    <source>
        <dbReference type="ARBA" id="ARBA00005139"/>
    </source>
</evidence>
<comment type="function">
    <text evidence="1">Catalyzes the phosphorylation of the beta-carboxyl group of aspartic acid with ATP to yield 4-phospho-L-aspartate, which is involved in the branched biosynthetic pathway leading to the biosynthesis of amino acids threonine, isoleucine and methionine.</text>
</comment>
<reference evidence="18 19" key="1">
    <citation type="journal article" date="2023" name="Int. J. Syst. Evol. Microbiol.">
        <title>Lactiplantibacillus brownii sp. nov., a novel psychrotolerant species isolated from sauerkraut.</title>
        <authorList>
            <person name="Heng Y.C."/>
            <person name="Silvaraju S."/>
            <person name="Lee J.K.Y."/>
            <person name="Kittelmann S."/>
        </authorList>
    </citation>
    <scope>NUCLEOTIDE SEQUENCE [LARGE SCALE GENOMIC DNA]</scope>
    <source>
        <strain evidence="18 19">WILCCON 0030</strain>
    </source>
</reference>
<comment type="pathway">
    <text evidence="4 15">Amino-acid biosynthesis; L-threonine biosynthesis; L-threonine from L-aspartate: step 1/5.</text>
</comment>
<dbReference type="SUPFAM" id="SSF53633">
    <property type="entry name" value="Carbamate kinase-like"/>
    <property type="match status" value="1"/>
</dbReference>
<comment type="similarity">
    <text evidence="5 14">Belongs to the aspartokinase family.</text>
</comment>
<evidence type="ECO:0000256" key="12">
    <source>
        <dbReference type="ARBA" id="ARBA00023154"/>
    </source>
</evidence>
<dbReference type="InterPro" id="IPR018042">
    <property type="entry name" value="Aspartate_kinase_CS"/>
</dbReference>
<dbReference type="PANTHER" id="PTHR21499:SF3">
    <property type="entry name" value="ASPARTOKINASE"/>
    <property type="match status" value="1"/>
</dbReference>
<feature type="domain" description="CASTOR ACT" evidence="17">
    <location>
        <begin position="333"/>
        <end position="394"/>
    </location>
</feature>
<keyword evidence="8" id="KW-0547">Nucleotide-binding</keyword>
<evidence type="ECO:0000256" key="1">
    <source>
        <dbReference type="ARBA" id="ARBA00003121"/>
    </source>
</evidence>
<keyword evidence="12" id="KW-0457">Lysine biosynthesis</keyword>
<comment type="caution">
    <text evidence="18">The sequence shown here is derived from an EMBL/GenBank/DDBJ whole genome shotgun (WGS) entry which is preliminary data.</text>
</comment>
<protein>
    <recommendedName>
        <fullName evidence="14">Aspartokinase</fullName>
        <ecNumber evidence="14">2.7.2.4</ecNumber>
    </recommendedName>
</protein>
<dbReference type="InterPro" id="IPR036393">
    <property type="entry name" value="AceGlu_kinase-like_sf"/>
</dbReference>
<dbReference type="InterPro" id="IPR045865">
    <property type="entry name" value="ACT-like_dom_sf"/>
</dbReference>
<name>A0ABU1A778_9LACO</name>
<evidence type="ECO:0000256" key="10">
    <source>
        <dbReference type="ARBA" id="ARBA00022840"/>
    </source>
</evidence>
<feature type="domain" description="Aspartate/glutamate/uridylate kinase" evidence="16">
    <location>
        <begin position="3"/>
        <end position="235"/>
    </location>
</feature>
<evidence type="ECO:0000259" key="17">
    <source>
        <dbReference type="Pfam" id="PF13840"/>
    </source>
</evidence>
<keyword evidence="11" id="KW-0220">Diaminopimelate biosynthesis</keyword>
<keyword evidence="6 15" id="KW-0028">Amino-acid biosynthesis</keyword>
<evidence type="ECO:0000256" key="7">
    <source>
        <dbReference type="ARBA" id="ARBA00022679"/>
    </source>
</evidence>
<proteinExistence type="inferred from homology"/>
<accession>A0ABU1A778</accession>
<dbReference type="PANTHER" id="PTHR21499">
    <property type="entry name" value="ASPARTATE KINASE"/>
    <property type="match status" value="1"/>
</dbReference>
<evidence type="ECO:0000256" key="11">
    <source>
        <dbReference type="ARBA" id="ARBA00022915"/>
    </source>
</evidence>
<comment type="catalytic activity">
    <reaction evidence="13 14">
        <text>L-aspartate + ATP = 4-phospho-L-aspartate + ADP</text>
        <dbReference type="Rhea" id="RHEA:23776"/>
        <dbReference type="ChEBI" id="CHEBI:29991"/>
        <dbReference type="ChEBI" id="CHEBI:30616"/>
        <dbReference type="ChEBI" id="CHEBI:57535"/>
        <dbReference type="ChEBI" id="CHEBI:456216"/>
        <dbReference type="EC" id="2.7.2.4"/>
    </reaction>
</comment>